<evidence type="ECO:0000256" key="1">
    <source>
        <dbReference type="SAM" id="SignalP"/>
    </source>
</evidence>
<feature type="signal peptide" evidence="1">
    <location>
        <begin position="1"/>
        <end position="26"/>
    </location>
</feature>
<dbReference type="Gene3D" id="2.60.120.10">
    <property type="entry name" value="Jelly Rolls"/>
    <property type="match status" value="1"/>
</dbReference>
<protein>
    <submittedName>
        <fullName evidence="3">Cupin domain protein</fullName>
    </submittedName>
</protein>
<dbReference type="InterPro" id="IPR014710">
    <property type="entry name" value="RmlC-like_jellyroll"/>
</dbReference>
<dbReference type="SUPFAM" id="SSF51182">
    <property type="entry name" value="RmlC-like cupins"/>
    <property type="match status" value="1"/>
</dbReference>
<dbReference type="CDD" id="cd02233">
    <property type="entry name" value="cupin_HNL-like"/>
    <property type="match status" value="1"/>
</dbReference>
<dbReference type="InterPro" id="IPR047263">
    <property type="entry name" value="HNL-like_cupin"/>
</dbReference>
<dbReference type="STRING" id="390242.SAMN04488024_10435"/>
<feature type="chain" id="PRO_5011437692" evidence="1">
    <location>
        <begin position="27"/>
        <end position="165"/>
    </location>
</feature>
<reference evidence="4" key="1">
    <citation type="submission" date="2016-10" db="EMBL/GenBank/DDBJ databases">
        <authorList>
            <person name="Varghese N."/>
            <person name="Submissions S."/>
        </authorList>
    </citation>
    <scope>NUCLEOTIDE SEQUENCE [LARGE SCALE GENOMIC DNA]</scope>
    <source>
        <strain evidence="4">DSM 18609</strain>
    </source>
</reference>
<keyword evidence="1" id="KW-0732">Signal</keyword>
<dbReference type="EMBL" id="FMZH01000004">
    <property type="protein sequence ID" value="SDD07262.1"/>
    <property type="molecule type" value="Genomic_DNA"/>
</dbReference>
<dbReference type="InterPro" id="IPR013096">
    <property type="entry name" value="Cupin_2"/>
</dbReference>
<dbReference type="PROSITE" id="PS51257">
    <property type="entry name" value="PROKAR_LIPOPROTEIN"/>
    <property type="match status" value="1"/>
</dbReference>
<evidence type="ECO:0000259" key="2">
    <source>
        <dbReference type="Pfam" id="PF07883"/>
    </source>
</evidence>
<gene>
    <name evidence="3" type="ORF">SAMN04488024_10435</name>
</gene>
<dbReference type="PANTHER" id="PTHR43698:SF1">
    <property type="entry name" value="BLL4564 PROTEIN"/>
    <property type="match status" value="1"/>
</dbReference>
<proteinExistence type="predicted"/>
<keyword evidence="4" id="KW-1185">Reference proteome</keyword>
<sequence>MSMKKIKQTVLGLICSISLFSCTQEAKVSHDANTDECGLFAKGKKVTNDNFTGAVYLQPLIESDSLNQNNVGNVSFEPGARSKWHSHPAGQILLVTGGVGYYQEKGRSKVILRKGDVIKCPPNVPHWHGASADTAFYQVAITGREKGPTVWLEAVSDSVYLAGDR</sequence>
<dbReference type="AlphaFoldDB" id="A0A1G6RRG9"/>
<evidence type="ECO:0000313" key="3">
    <source>
        <dbReference type="EMBL" id="SDD07262.1"/>
    </source>
</evidence>
<dbReference type="PANTHER" id="PTHR43698">
    <property type="entry name" value="RIBD C-TERMINAL DOMAIN CONTAINING PROTEIN"/>
    <property type="match status" value="1"/>
</dbReference>
<dbReference type="InterPro" id="IPR011051">
    <property type="entry name" value="RmlC_Cupin_sf"/>
</dbReference>
<dbReference type="Pfam" id="PF07883">
    <property type="entry name" value="Cupin_2"/>
    <property type="match status" value="1"/>
</dbReference>
<evidence type="ECO:0000313" key="4">
    <source>
        <dbReference type="Proteomes" id="UP000199455"/>
    </source>
</evidence>
<organism evidence="3 4">
    <name type="scientific">Pedobacter soli</name>
    <dbReference type="NCBI Taxonomy" id="390242"/>
    <lineage>
        <taxon>Bacteria</taxon>
        <taxon>Pseudomonadati</taxon>
        <taxon>Bacteroidota</taxon>
        <taxon>Sphingobacteriia</taxon>
        <taxon>Sphingobacteriales</taxon>
        <taxon>Sphingobacteriaceae</taxon>
        <taxon>Pedobacter</taxon>
    </lineage>
</organism>
<accession>A0A1G6RRG9</accession>
<feature type="domain" description="Cupin type-2" evidence="2">
    <location>
        <begin position="74"/>
        <end position="134"/>
    </location>
</feature>
<name>A0A1G6RRG9_9SPHI</name>
<dbReference type="Proteomes" id="UP000199455">
    <property type="component" value="Unassembled WGS sequence"/>
</dbReference>